<reference evidence="2 3" key="1">
    <citation type="journal article" date="2016" name="Eur. J. Clin. Microbiol. Infect. Dis.">
        <title>Whole genome sequencing as a tool for phylogenetic analysis of clinical strains of Mitis group streptococci.</title>
        <authorList>
            <person name="Rasmussen L.H."/>
            <person name="Dargis R."/>
            <person name="Hojholt K."/>
            <person name="Christensen J.J."/>
            <person name="Skovgaard O."/>
            <person name="Justesen U.S."/>
            <person name="Rosenvinge F.S."/>
            <person name="Moser C."/>
            <person name="Lukjancenko O."/>
            <person name="Rasmussen S."/>
            <person name="Nielsen X.C."/>
        </authorList>
    </citation>
    <scope>NUCLEOTIDE SEQUENCE [LARGE SCALE GENOMIC DNA]</scope>
    <source>
        <strain evidence="2 3">OD_317805_11</strain>
    </source>
</reference>
<dbReference type="RefSeq" id="WP_084889364.1">
    <property type="nucleotide sequence ID" value="NZ_NCVK01000003.1"/>
</dbReference>
<dbReference type="Gene3D" id="2.170.120.30">
    <property type="match status" value="1"/>
</dbReference>
<evidence type="ECO:0000256" key="1">
    <source>
        <dbReference type="SAM" id="MobiDB-lite"/>
    </source>
</evidence>
<comment type="caution">
    <text evidence="2">The sequence shown here is derived from an EMBL/GenBank/DDBJ whole genome shotgun (WGS) entry which is preliminary data.</text>
</comment>
<accession>A0A1X1L0L6</accession>
<evidence type="ECO:0000313" key="3">
    <source>
        <dbReference type="Proteomes" id="UP000193517"/>
    </source>
</evidence>
<name>A0A1X1L0L6_STRMT</name>
<dbReference type="InterPro" id="IPR053154">
    <property type="entry name" value="c-di-AMP_regulator"/>
</dbReference>
<organism evidence="2 3">
    <name type="scientific">Streptococcus mitis</name>
    <dbReference type="NCBI Taxonomy" id="28037"/>
    <lineage>
        <taxon>Bacteria</taxon>
        <taxon>Bacillati</taxon>
        <taxon>Bacillota</taxon>
        <taxon>Bacilli</taxon>
        <taxon>Lactobacillales</taxon>
        <taxon>Streptococcaceae</taxon>
        <taxon>Streptococcus</taxon>
        <taxon>Streptococcus mitis group</taxon>
    </lineage>
</organism>
<feature type="region of interest" description="Disordered" evidence="1">
    <location>
        <begin position="225"/>
        <end position="259"/>
    </location>
</feature>
<evidence type="ECO:0000313" key="2">
    <source>
        <dbReference type="EMBL" id="ORP05099.1"/>
    </source>
</evidence>
<dbReference type="Proteomes" id="UP000193517">
    <property type="component" value="Unassembled WGS sequence"/>
</dbReference>
<dbReference type="PANTHER" id="PTHR37804">
    <property type="entry name" value="CDAA REGULATORY PROTEIN CDAR"/>
    <property type="match status" value="1"/>
</dbReference>
<dbReference type="InterPro" id="IPR012505">
    <property type="entry name" value="YbbR"/>
</dbReference>
<dbReference type="AlphaFoldDB" id="A0A1X1L0L6"/>
<sequence>MRKNSLYIISSLFFACVLFIYATSTNFQNNNTVRQVKSETYTNTIANVPIDIHYDNDQYFISGFASEVSVVLTGANRVTLASEMQESTRKFKVTADLTDASVGTIEVPLNIENLPSGLTAVATPQKITVKVGKKVKRDGMIVVPQVDQSQIDPKLQIDSVTVSNERVSVTTDQETLAKIDKVIALLPTSERITGNYSGSVPLQAIDRNGVVLPVVITPFDTTMKVTTKPVTPSSSTSNSSTSSSSETSSSTKTTSSKTN</sequence>
<dbReference type="PROSITE" id="PS51257">
    <property type="entry name" value="PROKAR_LIPOPROTEIN"/>
    <property type="match status" value="1"/>
</dbReference>
<proteinExistence type="predicted"/>
<protein>
    <recommendedName>
        <fullName evidence="4">YbbR-like protein</fullName>
    </recommendedName>
</protein>
<gene>
    <name evidence="2" type="ORF">B7695_01015</name>
</gene>
<dbReference type="Pfam" id="PF07949">
    <property type="entry name" value="YbbR"/>
    <property type="match status" value="2"/>
</dbReference>
<dbReference type="PANTHER" id="PTHR37804:SF1">
    <property type="entry name" value="CDAA REGULATORY PROTEIN CDAR"/>
    <property type="match status" value="1"/>
</dbReference>
<dbReference type="OrthoDB" id="2960905at2"/>
<evidence type="ECO:0008006" key="4">
    <source>
        <dbReference type="Google" id="ProtNLM"/>
    </source>
</evidence>
<dbReference type="EMBL" id="NCVK01000003">
    <property type="protein sequence ID" value="ORP05099.1"/>
    <property type="molecule type" value="Genomic_DNA"/>
</dbReference>